<reference evidence="1 2" key="1">
    <citation type="submission" date="2024-01" db="EMBL/GenBank/DDBJ databases">
        <title>The complete chloroplast genome sequence of Lithospermum erythrorhizon: insights into the phylogenetic relationship among Boraginaceae species and the maternal lineages of purple gromwells.</title>
        <authorList>
            <person name="Okada T."/>
            <person name="Watanabe K."/>
        </authorList>
    </citation>
    <scope>NUCLEOTIDE SEQUENCE [LARGE SCALE GENOMIC DNA]</scope>
</reference>
<protein>
    <submittedName>
        <fullName evidence="1">Uncharacterized protein</fullName>
    </submittedName>
</protein>
<proteinExistence type="predicted"/>
<sequence>MQKISGIKTNNFVKQTIHLFKLIARYNRRKGNREKELTEDDVGATMKLRRQRQVISTSAGEEQLSIHAATNGRKQLAEEKYMVKIRPLPDRDLKTGELA</sequence>
<dbReference type="Proteomes" id="UP001454036">
    <property type="component" value="Unassembled WGS sequence"/>
</dbReference>
<dbReference type="EMBL" id="BAABME010000157">
    <property type="protein sequence ID" value="GAA0140218.1"/>
    <property type="molecule type" value="Genomic_DNA"/>
</dbReference>
<evidence type="ECO:0000313" key="1">
    <source>
        <dbReference type="EMBL" id="GAA0140218.1"/>
    </source>
</evidence>
<name>A0AAV3NMQ3_LITER</name>
<accession>A0AAV3NMQ3</accession>
<evidence type="ECO:0000313" key="2">
    <source>
        <dbReference type="Proteomes" id="UP001454036"/>
    </source>
</evidence>
<gene>
    <name evidence="1" type="ORF">LIER_01606</name>
</gene>
<comment type="caution">
    <text evidence="1">The sequence shown here is derived from an EMBL/GenBank/DDBJ whole genome shotgun (WGS) entry which is preliminary data.</text>
</comment>
<keyword evidence="2" id="KW-1185">Reference proteome</keyword>
<organism evidence="1 2">
    <name type="scientific">Lithospermum erythrorhizon</name>
    <name type="common">Purple gromwell</name>
    <name type="synonym">Lithospermum officinale var. erythrorhizon</name>
    <dbReference type="NCBI Taxonomy" id="34254"/>
    <lineage>
        <taxon>Eukaryota</taxon>
        <taxon>Viridiplantae</taxon>
        <taxon>Streptophyta</taxon>
        <taxon>Embryophyta</taxon>
        <taxon>Tracheophyta</taxon>
        <taxon>Spermatophyta</taxon>
        <taxon>Magnoliopsida</taxon>
        <taxon>eudicotyledons</taxon>
        <taxon>Gunneridae</taxon>
        <taxon>Pentapetalae</taxon>
        <taxon>asterids</taxon>
        <taxon>lamiids</taxon>
        <taxon>Boraginales</taxon>
        <taxon>Boraginaceae</taxon>
        <taxon>Boraginoideae</taxon>
        <taxon>Lithospermeae</taxon>
        <taxon>Lithospermum</taxon>
    </lineage>
</organism>
<dbReference type="AlphaFoldDB" id="A0AAV3NMQ3"/>